<dbReference type="HOGENOM" id="CLU_351100_0_0_1"/>
<reference evidence="3" key="1">
    <citation type="journal article" date="2010" name="Genome Biol.">
        <title>Genome sequence of the necrotrophic plant pathogen Pythium ultimum reveals original pathogenicity mechanisms and effector repertoire.</title>
        <authorList>
            <person name="Levesque C.A."/>
            <person name="Brouwer H."/>
            <person name="Cano L."/>
            <person name="Hamilton J.P."/>
            <person name="Holt C."/>
            <person name="Huitema E."/>
            <person name="Raffaele S."/>
            <person name="Robideau G.P."/>
            <person name="Thines M."/>
            <person name="Win J."/>
            <person name="Zerillo M.M."/>
            <person name="Beakes G.W."/>
            <person name="Boore J.L."/>
            <person name="Busam D."/>
            <person name="Dumas B."/>
            <person name="Ferriera S."/>
            <person name="Fuerstenberg S.I."/>
            <person name="Gachon C.M."/>
            <person name="Gaulin E."/>
            <person name="Govers F."/>
            <person name="Grenville-Briggs L."/>
            <person name="Horner N."/>
            <person name="Hostetler J."/>
            <person name="Jiang R.H."/>
            <person name="Johnson J."/>
            <person name="Krajaejun T."/>
            <person name="Lin H."/>
            <person name="Meijer H.J."/>
            <person name="Moore B."/>
            <person name="Morris P."/>
            <person name="Phuntmart V."/>
            <person name="Puiu D."/>
            <person name="Shetty J."/>
            <person name="Stajich J.E."/>
            <person name="Tripathy S."/>
            <person name="Wawra S."/>
            <person name="van West P."/>
            <person name="Whitty B.R."/>
            <person name="Coutinho P.M."/>
            <person name="Henrissat B."/>
            <person name="Martin F."/>
            <person name="Thomas P.D."/>
            <person name="Tyler B.M."/>
            <person name="De Vries R.P."/>
            <person name="Kamoun S."/>
            <person name="Yandell M."/>
            <person name="Tisserat N."/>
            <person name="Buell C.R."/>
        </authorList>
    </citation>
    <scope>NUCLEOTIDE SEQUENCE</scope>
    <source>
        <strain evidence="3">DAOM:BR144</strain>
    </source>
</reference>
<evidence type="ECO:0000313" key="3">
    <source>
        <dbReference type="Proteomes" id="UP000019132"/>
    </source>
</evidence>
<dbReference type="OMA" id="CEVSYYR"/>
<feature type="compositionally biased region" description="Low complexity" evidence="1">
    <location>
        <begin position="32"/>
        <end position="41"/>
    </location>
</feature>
<keyword evidence="3" id="KW-1185">Reference proteome</keyword>
<reference evidence="2" key="3">
    <citation type="submission" date="2015-02" db="UniProtKB">
        <authorList>
            <consortium name="EnsemblProtists"/>
        </authorList>
    </citation>
    <scope>IDENTIFICATION</scope>
    <source>
        <strain evidence="2">DAOM BR144</strain>
    </source>
</reference>
<name>K3X8S1_GLOUD</name>
<proteinExistence type="predicted"/>
<dbReference type="STRING" id="431595.K3X8S1"/>
<dbReference type="Proteomes" id="UP000019132">
    <property type="component" value="Unassembled WGS sequence"/>
</dbReference>
<dbReference type="InParanoid" id="K3X8S1"/>
<feature type="compositionally biased region" description="Acidic residues" evidence="1">
    <location>
        <begin position="42"/>
        <end position="51"/>
    </location>
</feature>
<dbReference type="AlphaFoldDB" id="K3X8S1"/>
<organism evidence="2 3">
    <name type="scientific">Globisporangium ultimum (strain ATCC 200006 / CBS 805.95 / DAOM BR144)</name>
    <name type="common">Pythium ultimum</name>
    <dbReference type="NCBI Taxonomy" id="431595"/>
    <lineage>
        <taxon>Eukaryota</taxon>
        <taxon>Sar</taxon>
        <taxon>Stramenopiles</taxon>
        <taxon>Oomycota</taxon>
        <taxon>Peronosporomycetes</taxon>
        <taxon>Pythiales</taxon>
        <taxon>Pythiaceae</taxon>
        <taxon>Globisporangium</taxon>
    </lineage>
</organism>
<dbReference type="VEuPathDB" id="FungiDB:PYU1_G013591"/>
<feature type="compositionally biased region" description="Acidic residues" evidence="1">
    <location>
        <begin position="21"/>
        <end position="31"/>
    </location>
</feature>
<protein>
    <submittedName>
        <fullName evidence="2">Uncharacterized protein</fullName>
    </submittedName>
</protein>
<dbReference type="eggNOG" id="ENOG502RV1V">
    <property type="taxonomic scope" value="Eukaryota"/>
</dbReference>
<evidence type="ECO:0000313" key="2">
    <source>
        <dbReference type="EnsemblProtists" id="PYU1_T013620"/>
    </source>
</evidence>
<feature type="region of interest" description="Disordered" evidence="1">
    <location>
        <begin position="14"/>
        <end position="64"/>
    </location>
</feature>
<evidence type="ECO:0000256" key="1">
    <source>
        <dbReference type="SAM" id="MobiDB-lite"/>
    </source>
</evidence>
<dbReference type="EnsemblProtists" id="PYU1_T013620">
    <property type="protein sequence ID" value="PYU1_T013620"/>
    <property type="gene ID" value="PYU1_G013591"/>
</dbReference>
<sequence length="858" mass="96232">MNLSLRSNIRNCPASRRLPAYEDDAQDDFANSDDNFGVESVPSDDESEDEGSGISLEKPRAAKAEKAYIPPGKVRMLQDKRFFHTQRAQLDGKNSFWKAYAEYLLRVKSSPDASESRFVSSYLPEALLSLSEGLLALAFVDLPMQTTGSTRVTSLPCGSQVELMPKNDVLLYHQSIEVGDCEDDPNSKLIMKQTIVRFQKHQAMRKAAQSSERVLEVVVGTKYTCEVNVSNTTDSELSGVNLLMQIPQGAIPLDESSYYTRNHVFNAPANTTTKYVVHFYFPEAGEYDQYPAHAAIDGKVVAWAKTDTTVTVLQKMTLVDLTSWSDVAARGSVDEVVEYLSSQKDMLGVDLGLLFWRCKDISFYCGLISFLRGKVIYNEGIWKYAFVHSDLDAIKEYLISATSLTKTVGVGLKTTFFSTTELYDYLSNDEFDHTEFGPFLRRRVHEAKGLTPTMSSATGTSANGGRILNKNARTFYHALCCRLEMFVALDSQQLLVLVYFMLLFNRMEDAMHLFSRLQALPLSKKATVEDTVQFDYVDSYLDLFRDQDEYNFVVARRNVAKYKNHPHARWRERFVRLGDFVAEYDAFEDHKVNQAVHETLQISDSASANDSEVTDVLPAPPGSCTLQVKLDAAASDGKIRVSSRYLGECKISFYPIDVEFMFSTKPFDTFSNSSTSTSSVLLVQPRYQMSVNLTSTPSGNSLAQTEVSIPQELQGQQMMVRVQEATKSREIESVAAPIDVVRPYFNSSLQVEVMKQSGMVQVFHRGLPVSRCYVKVYSKVSSSSAQFYKDGYTDLLGKFDYVGINGELITRVEKFSILTSHPKFGASVHQTGPPVLATTAPDFQHQDDTSQMLSYFMN</sequence>
<accession>K3X8S1</accession>
<dbReference type="EMBL" id="GL376597">
    <property type="status" value="NOT_ANNOTATED_CDS"/>
    <property type="molecule type" value="Genomic_DNA"/>
</dbReference>
<reference evidence="3" key="2">
    <citation type="submission" date="2010-04" db="EMBL/GenBank/DDBJ databases">
        <authorList>
            <person name="Buell R."/>
            <person name="Hamilton J."/>
            <person name="Hostetler J."/>
        </authorList>
    </citation>
    <scope>NUCLEOTIDE SEQUENCE [LARGE SCALE GENOMIC DNA]</scope>
    <source>
        <strain evidence="3">DAOM:BR144</strain>
    </source>
</reference>